<accession>A6IU95</accession>
<dbReference type="EMBL" id="CH473968">
    <property type="protein sequence ID" value="EDL81144.1"/>
    <property type="molecule type" value="Genomic_DNA"/>
</dbReference>
<proteinExistence type="predicted"/>
<sequence length="35" mass="3799">MSPIPRTAMVHGTDELGNSRPLCTGYSTEALRSSY</sequence>
<reference evidence="3" key="1">
    <citation type="submission" date="2005-09" db="EMBL/GenBank/DDBJ databases">
        <authorList>
            <person name="Mural R.J."/>
            <person name="Li P.W."/>
            <person name="Adams M.D."/>
            <person name="Amanatides P.G."/>
            <person name="Baden-Tillson H."/>
            <person name="Barnstead M."/>
            <person name="Chin S.H."/>
            <person name="Dew I."/>
            <person name="Evans C.A."/>
            <person name="Ferriera S."/>
            <person name="Flanigan M."/>
            <person name="Fosler C."/>
            <person name="Glodek A."/>
            <person name="Gu Z."/>
            <person name="Holt R.A."/>
            <person name="Jennings D."/>
            <person name="Kraft C.L."/>
            <person name="Lu F."/>
            <person name="Nguyen T."/>
            <person name="Nusskern D.R."/>
            <person name="Pfannkoch C.M."/>
            <person name="Sitter C."/>
            <person name="Sutton G.G."/>
            <person name="Venter J.C."/>
            <person name="Wang Z."/>
            <person name="Woodage T."/>
            <person name="Zheng X.H."/>
            <person name="Zhong F."/>
        </authorList>
    </citation>
    <scope>NUCLEOTIDE SEQUENCE [LARGE SCALE GENOMIC DNA]</scope>
    <source>
        <strain>BN</strain>
        <strain evidence="3">Sprague-Dawley</strain>
    </source>
</reference>
<evidence type="ECO:0000256" key="1">
    <source>
        <dbReference type="SAM" id="MobiDB-lite"/>
    </source>
</evidence>
<gene>
    <name evidence="2" type="ORF">rCG_31533</name>
</gene>
<feature type="region of interest" description="Disordered" evidence="1">
    <location>
        <begin position="1"/>
        <end position="24"/>
    </location>
</feature>
<evidence type="ECO:0000313" key="3">
    <source>
        <dbReference type="Proteomes" id="UP000234681"/>
    </source>
</evidence>
<protein>
    <submittedName>
        <fullName evidence="2">RCG31533, isoform CRA_b</fullName>
    </submittedName>
</protein>
<dbReference type="Proteomes" id="UP000234681">
    <property type="component" value="Chromosome 5"/>
</dbReference>
<dbReference type="AlphaFoldDB" id="A6IU95"/>
<name>A6IU95_RAT</name>
<organism evidence="2 3">
    <name type="scientific">Rattus norvegicus</name>
    <name type="common">Rat</name>
    <dbReference type="NCBI Taxonomy" id="10116"/>
    <lineage>
        <taxon>Eukaryota</taxon>
        <taxon>Metazoa</taxon>
        <taxon>Chordata</taxon>
        <taxon>Craniata</taxon>
        <taxon>Vertebrata</taxon>
        <taxon>Euteleostomi</taxon>
        <taxon>Mammalia</taxon>
        <taxon>Eutheria</taxon>
        <taxon>Euarchontoglires</taxon>
        <taxon>Glires</taxon>
        <taxon>Rodentia</taxon>
        <taxon>Myomorpha</taxon>
        <taxon>Muroidea</taxon>
        <taxon>Muridae</taxon>
        <taxon>Murinae</taxon>
        <taxon>Rattus</taxon>
    </lineage>
</organism>
<evidence type="ECO:0000313" key="2">
    <source>
        <dbReference type="EMBL" id="EDL81144.1"/>
    </source>
</evidence>